<comment type="caution">
    <text evidence="2">The sequence shown here is derived from an EMBL/GenBank/DDBJ whole genome shotgun (WGS) entry which is preliminary data.</text>
</comment>
<dbReference type="EMBL" id="LCTZ01000002">
    <property type="protein sequence ID" value="KQC29080.1"/>
    <property type="molecule type" value="Genomic_DNA"/>
</dbReference>
<dbReference type="STRING" id="346185.AAY42_03575"/>
<keyword evidence="1" id="KW-0472">Membrane</keyword>
<feature type="transmembrane region" description="Helical" evidence="1">
    <location>
        <begin position="109"/>
        <end position="130"/>
    </location>
</feature>
<protein>
    <submittedName>
        <fullName evidence="2">Uncharacterized protein</fullName>
    </submittedName>
</protein>
<reference evidence="2 3" key="1">
    <citation type="submission" date="2015-04" db="EMBL/GenBank/DDBJ databases">
        <title>Complete genome of flavobacterium.</title>
        <authorList>
            <person name="Kwon Y.M."/>
            <person name="Kim S.-J."/>
        </authorList>
    </citation>
    <scope>NUCLEOTIDE SEQUENCE [LARGE SCALE GENOMIC DNA]</scope>
    <source>
        <strain evidence="2 3">DK169</strain>
    </source>
</reference>
<keyword evidence="1" id="KW-0812">Transmembrane</keyword>
<proteinExistence type="predicted"/>
<keyword evidence="3" id="KW-1185">Reference proteome</keyword>
<evidence type="ECO:0000256" key="1">
    <source>
        <dbReference type="SAM" id="Phobius"/>
    </source>
</evidence>
<dbReference type="RefSeq" id="WP_055392631.1">
    <property type="nucleotide sequence ID" value="NZ_LCTZ01000002.1"/>
</dbReference>
<gene>
    <name evidence="2" type="ORF">AAY42_03575</name>
</gene>
<evidence type="ECO:0000313" key="2">
    <source>
        <dbReference type="EMBL" id="KQC29080.1"/>
    </source>
</evidence>
<dbReference type="OrthoDB" id="639802at2"/>
<organism evidence="2 3">
    <name type="scientific">Flagellimonas eckloniae</name>
    <dbReference type="NCBI Taxonomy" id="346185"/>
    <lineage>
        <taxon>Bacteria</taxon>
        <taxon>Pseudomonadati</taxon>
        <taxon>Bacteroidota</taxon>
        <taxon>Flavobacteriia</taxon>
        <taxon>Flavobacteriales</taxon>
        <taxon>Flavobacteriaceae</taxon>
        <taxon>Flagellimonas</taxon>
    </lineage>
</organism>
<sequence>MKLYAEHKTVDKCLQQIEDKLGWGNSAKWHNEVFTELSEAIEKEIHVLLSPTTLKRVWGRIDYKNAPSISTLNALAQFAGYHNWRDFKSNKTIRKVSWFDRKIAPNMRIITISASVMTLVFISFFSMIGIGNNNAAFDSSQIKFSSHPIAEGIPNSVVFDFDLKGVQSDSIHIQQFWDKTKTIKIKPEQKQATGIYYYPGYFRARLLIDGNRIKQHDLYIKSDGWLGTLDYSPIPKYVKELHLNSNKLSLPTHSINEIMESDEPLISSFHFIEAFEKVSGDNFKLATEIKNAYRDKWAVCQHVSIVIMGTKSSLIIPFSIPGCVSEIGIMLSETFLSGKEHDLSGLGITLETEKTIRIEVAEKQLTVFAEDKKLFSKTYNESIGNLTGIRYRFLGAGEINSIKLTDLKEEVILLDEDFKL</sequence>
<evidence type="ECO:0000313" key="3">
    <source>
        <dbReference type="Proteomes" id="UP000050827"/>
    </source>
</evidence>
<dbReference type="PATRIC" id="fig|1547436.3.peg.749"/>
<accession>A0A0Q0XD58</accession>
<keyword evidence="1" id="KW-1133">Transmembrane helix</keyword>
<name>A0A0Q0XD58_9FLAO</name>
<dbReference type="AlphaFoldDB" id="A0A0Q0XD58"/>
<dbReference type="Proteomes" id="UP000050827">
    <property type="component" value="Unassembled WGS sequence"/>
</dbReference>